<dbReference type="PROSITE" id="PS00409">
    <property type="entry name" value="PROKAR_NTER_METHYL"/>
    <property type="match status" value="1"/>
</dbReference>
<sequence>MNADNFNKNRQQTGLSLIELMIAMTVGLIITAGVLQVFVSTLVGSRELLSQARLENDLNSMLHWMSNDIRRAGYWGAEGFEADWGNGDRNPFTENVDNVVGIPGISIGETVSSAASGLTDSCALYSYNLDGNKGDVEAIVDGASDDARIGYCASCGFATAPFNDAAIYDYDNMEMFGYRLQNGEVQMRTGPVNGESAFTCDTGSWAALSDIDVINVTGLSFDLVSGAVNTITASDGTDLFVETMQVEIQLTAELSNDSSVRKTLTTSVKLGNSLIRE</sequence>
<feature type="transmembrane region" description="Helical" evidence="1">
    <location>
        <begin position="20"/>
        <end position="43"/>
    </location>
</feature>
<dbReference type="EMBL" id="RQXV01000012">
    <property type="protein sequence ID" value="RRC97326.1"/>
    <property type="molecule type" value="Genomic_DNA"/>
</dbReference>
<dbReference type="InterPro" id="IPR012902">
    <property type="entry name" value="N_methyl_site"/>
</dbReference>
<keyword evidence="1" id="KW-0472">Membrane</keyword>
<accession>A0A3P1SJT6</accession>
<evidence type="ECO:0000313" key="2">
    <source>
        <dbReference type="EMBL" id="RRC97326.1"/>
    </source>
</evidence>
<protein>
    <submittedName>
        <fullName evidence="2">Prepilin-type N-terminal cleavage/methylation domain-containing protein</fullName>
    </submittedName>
</protein>
<dbReference type="NCBIfam" id="TIGR02532">
    <property type="entry name" value="IV_pilin_GFxxxE"/>
    <property type="match status" value="1"/>
</dbReference>
<keyword evidence="1" id="KW-1133">Transmembrane helix</keyword>
<keyword evidence="3" id="KW-1185">Reference proteome</keyword>
<evidence type="ECO:0000313" key="3">
    <source>
        <dbReference type="Proteomes" id="UP000267535"/>
    </source>
</evidence>
<comment type="caution">
    <text evidence="2">The sequence shown here is derived from an EMBL/GenBank/DDBJ whole genome shotgun (WGS) entry which is preliminary data.</text>
</comment>
<gene>
    <name evidence="2" type="ORF">EHS89_17610</name>
</gene>
<dbReference type="Proteomes" id="UP000267535">
    <property type="component" value="Unassembled WGS sequence"/>
</dbReference>
<dbReference type="RefSeq" id="WP_124927496.1">
    <property type="nucleotide sequence ID" value="NZ_BMOH01000009.1"/>
</dbReference>
<proteinExistence type="predicted"/>
<reference evidence="2 3" key="1">
    <citation type="submission" date="2018-11" db="EMBL/GenBank/DDBJ databases">
        <title>The draft genome sequence of Amphritea balenae JAMM 1525T.</title>
        <authorList>
            <person name="Fang Z."/>
            <person name="Zhang Y."/>
            <person name="Han X."/>
        </authorList>
    </citation>
    <scope>NUCLEOTIDE SEQUENCE [LARGE SCALE GENOMIC DNA]</scope>
    <source>
        <strain evidence="2 3">JAMM 1525</strain>
    </source>
</reference>
<dbReference type="AlphaFoldDB" id="A0A3P1SJT6"/>
<dbReference type="Pfam" id="PF07963">
    <property type="entry name" value="N_methyl"/>
    <property type="match status" value="1"/>
</dbReference>
<keyword evidence="1" id="KW-0812">Transmembrane</keyword>
<organism evidence="2 3">
    <name type="scientific">Amphritea balenae</name>
    <dbReference type="NCBI Taxonomy" id="452629"/>
    <lineage>
        <taxon>Bacteria</taxon>
        <taxon>Pseudomonadati</taxon>
        <taxon>Pseudomonadota</taxon>
        <taxon>Gammaproteobacteria</taxon>
        <taxon>Oceanospirillales</taxon>
        <taxon>Oceanospirillaceae</taxon>
        <taxon>Amphritea</taxon>
    </lineage>
</organism>
<dbReference type="OrthoDB" id="5296662at2"/>
<evidence type="ECO:0000256" key="1">
    <source>
        <dbReference type="SAM" id="Phobius"/>
    </source>
</evidence>
<name>A0A3P1SJT6_9GAMM</name>